<dbReference type="Proteomes" id="UP000611796">
    <property type="component" value="Unassembled WGS sequence"/>
</dbReference>
<reference evidence="1 2" key="1">
    <citation type="submission" date="2020-08" db="EMBL/GenBank/DDBJ databases">
        <authorList>
            <person name="Liu C."/>
            <person name="Sun Q."/>
        </authorList>
    </citation>
    <scope>NUCLEOTIDE SEQUENCE [LARGE SCALE GENOMIC DNA]</scope>
    <source>
        <strain evidence="1 2">NSJ-45</strain>
    </source>
</reference>
<keyword evidence="2" id="KW-1185">Reference proteome</keyword>
<comment type="caution">
    <text evidence="1">The sequence shown here is derived from an EMBL/GenBank/DDBJ whole genome shotgun (WGS) entry which is preliminary data.</text>
</comment>
<protein>
    <submittedName>
        <fullName evidence="1">GNAT family N-acetyltransferase</fullName>
    </submittedName>
</protein>
<accession>A0ABR7K3C5</accession>
<dbReference type="Gene3D" id="3.40.630.30">
    <property type="match status" value="1"/>
</dbReference>
<sequence length="57" mass="6515">MNLNRIVAIHNTENIASGKVTIKNNMKYKGTLKQVGKLNGNFYDLNLYSILKSEWKS</sequence>
<dbReference type="RefSeq" id="WP_187005836.1">
    <property type="nucleotide sequence ID" value="NZ_JACRWD010000001.1"/>
</dbReference>
<evidence type="ECO:0000313" key="1">
    <source>
        <dbReference type="EMBL" id="MBC6003613.1"/>
    </source>
</evidence>
<dbReference type="SUPFAM" id="SSF55729">
    <property type="entry name" value="Acyl-CoA N-acyltransferases (Nat)"/>
    <property type="match status" value="1"/>
</dbReference>
<proteinExistence type="predicted"/>
<name>A0ABR7K3C5_9FIRM</name>
<organism evidence="1 2">
    <name type="scientific">Paeniclostridium hominis</name>
    <dbReference type="NCBI Taxonomy" id="2764329"/>
    <lineage>
        <taxon>Bacteria</taxon>
        <taxon>Bacillati</taxon>
        <taxon>Bacillota</taxon>
        <taxon>Clostridia</taxon>
        <taxon>Peptostreptococcales</taxon>
        <taxon>Peptostreptococcaceae</taxon>
        <taxon>Paeniclostridium</taxon>
    </lineage>
</organism>
<gene>
    <name evidence="1" type="ORF">H8891_07345</name>
</gene>
<evidence type="ECO:0000313" key="2">
    <source>
        <dbReference type="Proteomes" id="UP000611796"/>
    </source>
</evidence>
<dbReference type="EMBL" id="JACRWD010000001">
    <property type="protein sequence ID" value="MBC6003613.1"/>
    <property type="molecule type" value="Genomic_DNA"/>
</dbReference>
<dbReference type="InterPro" id="IPR016181">
    <property type="entry name" value="Acyl_CoA_acyltransferase"/>
</dbReference>